<name>G9P398_HYPAI</name>
<dbReference type="GeneID" id="25785962"/>
<protein>
    <recommendedName>
        <fullName evidence="4">Secreted protein</fullName>
    </recommendedName>
</protein>
<dbReference type="STRING" id="452589.G9P398"/>
<keyword evidence="3" id="KW-1185">Reference proteome</keyword>
<evidence type="ECO:0000313" key="2">
    <source>
        <dbReference type="EMBL" id="EHK43618.1"/>
    </source>
</evidence>
<evidence type="ECO:0000313" key="3">
    <source>
        <dbReference type="Proteomes" id="UP000005426"/>
    </source>
</evidence>
<feature type="signal peptide" evidence="1">
    <location>
        <begin position="1"/>
        <end position="22"/>
    </location>
</feature>
<dbReference type="KEGG" id="tatv:25785962"/>
<reference evidence="2 3" key="1">
    <citation type="journal article" date="2011" name="Genome Biol.">
        <title>Comparative genome sequence analysis underscores mycoparasitism as the ancestral life style of Trichoderma.</title>
        <authorList>
            <person name="Kubicek C.P."/>
            <person name="Herrera-Estrella A."/>
            <person name="Seidl-Seiboth V."/>
            <person name="Martinez D.A."/>
            <person name="Druzhinina I.S."/>
            <person name="Thon M."/>
            <person name="Zeilinger S."/>
            <person name="Casas-Flores S."/>
            <person name="Horwitz B.A."/>
            <person name="Mukherjee P.K."/>
            <person name="Mukherjee M."/>
            <person name="Kredics L."/>
            <person name="Alcaraz L.D."/>
            <person name="Aerts A."/>
            <person name="Antal Z."/>
            <person name="Atanasova L."/>
            <person name="Cervantes-Badillo M.G."/>
            <person name="Challacombe J."/>
            <person name="Chertkov O."/>
            <person name="McCluskey K."/>
            <person name="Coulpier F."/>
            <person name="Deshpande N."/>
            <person name="von Doehren H."/>
            <person name="Ebbole D.J."/>
            <person name="Esquivel-Naranjo E.U."/>
            <person name="Fekete E."/>
            <person name="Flipphi M."/>
            <person name="Glaser F."/>
            <person name="Gomez-Rodriguez E.Y."/>
            <person name="Gruber S."/>
            <person name="Han C."/>
            <person name="Henrissat B."/>
            <person name="Hermosa R."/>
            <person name="Hernandez-Onate M."/>
            <person name="Karaffa L."/>
            <person name="Kosti I."/>
            <person name="Le Crom S."/>
            <person name="Lindquist E."/>
            <person name="Lucas S."/>
            <person name="Luebeck M."/>
            <person name="Luebeck P.S."/>
            <person name="Margeot A."/>
            <person name="Metz B."/>
            <person name="Misra M."/>
            <person name="Nevalainen H."/>
            <person name="Omann M."/>
            <person name="Packer N."/>
            <person name="Perrone G."/>
            <person name="Uresti-Rivera E.E."/>
            <person name="Salamov A."/>
            <person name="Schmoll M."/>
            <person name="Seiboth B."/>
            <person name="Shapiro H."/>
            <person name="Sukno S."/>
            <person name="Tamayo-Ramos J.A."/>
            <person name="Tisch D."/>
            <person name="Wiest A."/>
            <person name="Wilkinson H.H."/>
            <person name="Zhang M."/>
            <person name="Coutinho P.M."/>
            <person name="Kenerley C.M."/>
            <person name="Monte E."/>
            <person name="Baker S.E."/>
            <person name="Grigoriev I.V."/>
        </authorList>
    </citation>
    <scope>NUCLEOTIDE SEQUENCE [LARGE SCALE GENOMIC DNA]</scope>
    <source>
        <strain evidence="3">ATCC 20476 / IMI 206040</strain>
    </source>
</reference>
<dbReference type="HOGENOM" id="CLU_1256183_0_0_1"/>
<proteinExistence type="predicted"/>
<dbReference type="OMA" id="YNDMLWY"/>
<dbReference type="Proteomes" id="UP000005426">
    <property type="component" value="Unassembled WGS sequence"/>
</dbReference>
<dbReference type="AlphaFoldDB" id="G9P398"/>
<organism evidence="2 3">
    <name type="scientific">Hypocrea atroviridis (strain ATCC 20476 / IMI 206040)</name>
    <name type="common">Trichoderma atroviride</name>
    <dbReference type="NCBI Taxonomy" id="452589"/>
    <lineage>
        <taxon>Eukaryota</taxon>
        <taxon>Fungi</taxon>
        <taxon>Dikarya</taxon>
        <taxon>Ascomycota</taxon>
        <taxon>Pezizomycotina</taxon>
        <taxon>Sordariomycetes</taxon>
        <taxon>Hypocreomycetidae</taxon>
        <taxon>Hypocreales</taxon>
        <taxon>Hypocreaceae</taxon>
        <taxon>Trichoderma</taxon>
    </lineage>
</organism>
<feature type="chain" id="PRO_5003525518" description="Secreted protein" evidence="1">
    <location>
        <begin position="23"/>
        <end position="220"/>
    </location>
</feature>
<dbReference type="eggNOG" id="ENOG502RN8T">
    <property type="taxonomic scope" value="Eukaryota"/>
</dbReference>
<accession>G9P398</accession>
<sequence>MKGFIQKLILFLALAMLASVSAIRVPKKLPDGVYELSTRKHIHSIPYFIARFDMDMYASINLTAKDNDDRGPIVSNRHRCSRNVTTKHDSRNVTTARAMLSNWCAMYQPRVQSVVAAVYGDEVWYMCTYKVKHRSPALPNIPQSCAREELDVVSDRLDRWCGADRIAAVDIDDWTLTYGRTQRNTSFCARQQFRGPWSLRKATDIYNGPRPEDEGPDVEH</sequence>
<dbReference type="OrthoDB" id="4882181at2759"/>
<keyword evidence="1" id="KW-0732">Signal</keyword>
<gene>
    <name evidence="2" type="ORF">TRIATDRAFT_86277</name>
</gene>
<comment type="caution">
    <text evidence="2">The sequence shown here is derived from an EMBL/GenBank/DDBJ whole genome shotgun (WGS) entry which is preliminary data.</text>
</comment>
<dbReference type="EMBL" id="ABDG02000026">
    <property type="protein sequence ID" value="EHK43618.1"/>
    <property type="molecule type" value="Genomic_DNA"/>
</dbReference>
<evidence type="ECO:0008006" key="4">
    <source>
        <dbReference type="Google" id="ProtNLM"/>
    </source>
</evidence>
<evidence type="ECO:0000256" key="1">
    <source>
        <dbReference type="SAM" id="SignalP"/>
    </source>
</evidence>